<sequence>MTPAELADCEAALRDISSTDEAAEWVGTYAKPLLAEIKALQTRVATLLRALNGREDY</sequence>
<organism evidence="1">
    <name type="scientific">viral metagenome</name>
    <dbReference type="NCBI Taxonomy" id="1070528"/>
    <lineage>
        <taxon>unclassified sequences</taxon>
        <taxon>metagenomes</taxon>
        <taxon>organismal metagenomes</taxon>
    </lineage>
</organism>
<dbReference type="EMBL" id="MT143538">
    <property type="protein sequence ID" value="QJA97940.1"/>
    <property type="molecule type" value="Genomic_DNA"/>
</dbReference>
<evidence type="ECO:0000313" key="1">
    <source>
        <dbReference type="EMBL" id="QJA97940.1"/>
    </source>
</evidence>
<dbReference type="AlphaFoldDB" id="A0A6M3LRS7"/>
<accession>A0A6M3LRS7</accession>
<proteinExistence type="predicted"/>
<protein>
    <submittedName>
        <fullName evidence="1">Uncharacterized protein</fullName>
    </submittedName>
</protein>
<reference evidence="1" key="1">
    <citation type="submission" date="2020-03" db="EMBL/GenBank/DDBJ databases">
        <title>The deep terrestrial virosphere.</title>
        <authorList>
            <person name="Holmfeldt K."/>
            <person name="Nilsson E."/>
            <person name="Simone D."/>
            <person name="Lopez-Fernandez M."/>
            <person name="Wu X."/>
            <person name="de Brujin I."/>
            <person name="Lundin D."/>
            <person name="Andersson A."/>
            <person name="Bertilsson S."/>
            <person name="Dopson M."/>
        </authorList>
    </citation>
    <scope>NUCLEOTIDE SEQUENCE</scope>
    <source>
        <strain evidence="1">MM415B05843</strain>
    </source>
</reference>
<name>A0A6M3LRS7_9ZZZZ</name>
<gene>
    <name evidence="1" type="ORF">MM415B05843_0009</name>
</gene>